<accession>A0A2P2NIX8</accession>
<evidence type="ECO:0000256" key="1">
    <source>
        <dbReference type="SAM" id="Phobius"/>
    </source>
</evidence>
<keyword evidence="1" id="KW-0472">Membrane</keyword>
<sequence>MLKIFKILNDVTCTFSSINCLGMQLFLIECIRIFFFLTRK</sequence>
<reference evidence="2" key="1">
    <citation type="submission" date="2018-02" db="EMBL/GenBank/DDBJ databases">
        <title>Rhizophora mucronata_Transcriptome.</title>
        <authorList>
            <person name="Meera S.P."/>
            <person name="Sreeshan A."/>
            <person name="Augustine A."/>
        </authorList>
    </citation>
    <scope>NUCLEOTIDE SEQUENCE</scope>
    <source>
        <tissue evidence="2">Leaf</tissue>
    </source>
</reference>
<keyword evidence="1" id="KW-1133">Transmembrane helix</keyword>
<proteinExistence type="predicted"/>
<organism evidence="2">
    <name type="scientific">Rhizophora mucronata</name>
    <name type="common">Asiatic mangrove</name>
    <dbReference type="NCBI Taxonomy" id="61149"/>
    <lineage>
        <taxon>Eukaryota</taxon>
        <taxon>Viridiplantae</taxon>
        <taxon>Streptophyta</taxon>
        <taxon>Embryophyta</taxon>
        <taxon>Tracheophyta</taxon>
        <taxon>Spermatophyta</taxon>
        <taxon>Magnoliopsida</taxon>
        <taxon>eudicotyledons</taxon>
        <taxon>Gunneridae</taxon>
        <taxon>Pentapetalae</taxon>
        <taxon>rosids</taxon>
        <taxon>fabids</taxon>
        <taxon>Malpighiales</taxon>
        <taxon>Rhizophoraceae</taxon>
        <taxon>Rhizophora</taxon>
    </lineage>
</organism>
<feature type="transmembrane region" description="Helical" evidence="1">
    <location>
        <begin position="15"/>
        <end position="37"/>
    </location>
</feature>
<protein>
    <submittedName>
        <fullName evidence="2">Uncharacterized protein</fullName>
    </submittedName>
</protein>
<evidence type="ECO:0000313" key="2">
    <source>
        <dbReference type="EMBL" id="MBX42413.1"/>
    </source>
</evidence>
<name>A0A2P2NIX8_RHIMU</name>
<dbReference type="EMBL" id="GGEC01061929">
    <property type="protein sequence ID" value="MBX42413.1"/>
    <property type="molecule type" value="Transcribed_RNA"/>
</dbReference>
<dbReference type="AlphaFoldDB" id="A0A2P2NIX8"/>
<keyword evidence="1" id="KW-0812">Transmembrane</keyword>